<organism evidence="1 2">
    <name type="scientific">Microbulbifer thermotolerans</name>
    <dbReference type="NCBI Taxonomy" id="252514"/>
    <lineage>
        <taxon>Bacteria</taxon>
        <taxon>Pseudomonadati</taxon>
        <taxon>Pseudomonadota</taxon>
        <taxon>Gammaproteobacteria</taxon>
        <taxon>Cellvibrionales</taxon>
        <taxon>Microbulbiferaceae</taxon>
        <taxon>Microbulbifer</taxon>
    </lineage>
</organism>
<dbReference type="KEGG" id="mthd:A3224_12120"/>
<evidence type="ECO:0000313" key="2">
    <source>
        <dbReference type="Proteomes" id="UP000076077"/>
    </source>
</evidence>
<dbReference type="AlphaFoldDB" id="A0A143HP64"/>
<name>A0A143HP64_MICTH</name>
<dbReference type="EMBL" id="CP014864">
    <property type="protein sequence ID" value="AMX03220.1"/>
    <property type="molecule type" value="Genomic_DNA"/>
</dbReference>
<protein>
    <submittedName>
        <fullName evidence="1">Uncharacterized protein</fullName>
    </submittedName>
</protein>
<keyword evidence="2" id="KW-1185">Reference proteome</keyword>
<dbReference type="OrthoDB" id="5737688at2"/>
<accession>A0A143HP64</accession>
<dbReference type="RefSeq" id="WP_067154987.1">
    <property type="nucleotide sequence ID" value="NZ_CP014864.1"/>
</dbReference>
<dbReference type="GeneID" id="76608790"/>
<reference evidence="2" key="1">
    <citation type="submission" date="2016-03" db="EMBL/GenBank/DDBJ databases">
        <authorList>
            <person name="Lee Y.-S."/>
            <person name="Choi Y.-L."/>
        </authorList>
    </citation>
    <scope>NUCLEOTIDE SEQUENCE [LARGE SCALE GENOMIC DNA]</scope>
    <source>
        <strain evidence="2">DAU221</strain>
    </source>
</reference>
<evidence type="ECO:0000313" key="1">
    <source>
        <dbReference type="EMBL" id="AMX03220.1"/>
    </source>
</evidence>
<gene>
    <name evidence="1" type="ORF">A3224_12120</name>
</gene>
<proteinExistence type="predicted"/>
<sequence length="126" mass="14489">MAEEYRIAWTIYTAATLVLLLAGWWFTRTWSWAWLRRLLLITFAAVLLMPARPMAPDAVAVPVLPLFVYQMLFEEEGAAPEVTANLVFAAGGALTLMALWGLAVLYLGYRREKRQRFQEDPYFDEQ</sequence>
<dbReference type="STRING" id="252514.A3224_12120"/>
<dbReference type="Proteomes" id="UP000076077">
    <property type="component" value="Chromosome"/>
</dbReference>